<dbReference type="OrthoDB" id="47494at2759"/>
<proteinExistence type="predicted"/>
<evidence type="ECO:0000256" key="7">
    <source>
        <dbReference type="SAM" id="SignalP"/>
    </source>
</evidence>
<dbReference type="Gene3D" id="3.50.50.60">
    <property type="entry name" value="FAD/NAD(P)-binding domain"/>
    <property type="match status" value="1"/>
</dbReference>
<evidence type="ECO:0000259" key="8">
    <source>
        <dbReference type="Pfam" id="PF01494"/>
    </source>
</evidence>
<keyword evidence="5" id="KW-0503">Monooxygenase</keyword>
<evidence type="ECO:0000256" key="5">
    <source>
        <dbReference type="ARBA" id="ARBA00023033"/>
    </source>
</evidence>
<organism evidence="9 10">
    <name type="scientific">Lophiotrema nucula</name>
    <dbReference type="NCBI Taxonomy" id="690887"/>
    <lineage>
        <taxon>Eukaryota</taxon>
        <taxon>Fungi</taxon>
        <taxon>Dikarya</taxon>
        <taxon>Ascomycota</taxon>
        <taxon>Pezizomycotina</taxon>
        <taxon>Dothideomycetes</taxon>
        <taxon>Pleosporomycetidae</taxon>
        <taxon>Pleosporales</taxon>
        <taxon>Lophiotremataceae</taxon>
        <taxon>Lophiotrema</taxon>
    </lineage>
</organism>
<comment type="cofactor">
    <cofactor evidence="1">
        <name>FAD</name>
        <dbReference type="ChEBI" id="CHEBI:57692"/>
    </cofactor>
</comment>
<keyword evidence="4" id="KW-0560">Oxidoreductase</keyword>
<keyword evidence="3" id="KW-0274">FAD</keyword>
<accession>A0A6A5ZQS8</accession>
<dbReference type="EMBL" id="ML977312">
    <property type="protein sequence ID" value="KAF2121213.1"/>
    <property type="molecule type" value="Genomic_DNA"/>
</dbReference>
<dbReference type="PANTHER" id="PTHR47178:SF1">
    <property type="entry name" value="FAD-BINDING DOMAIN-CONTAINING PROTEIN-RELATED"/>
    <property type="match status" value="1"/>
</dbReference>
<feature type="chain" id="PRO_5025601905" evidence="7">
    <location>
        <begin position="20"/>
        <end position="450"/>
    </location>
</feature>
<feature type="domain" description="FAD-binding" evidence="8">
    <location>
        <begin position="5"/>
        <end position="369"/>
    </location>
</feature>
<evidence type="ECO:0000256" key="3">
    <source>
        <dbReference type="ARBA" id="ARBA00022827"/>
    </source>
</evidence>
<protein>
    <submittedName>
        <fullName evidence="9">FAD-binding domain-containing protein</fullName>
    </submittedName>
</protein>
<dbReference type="GO" id="GO:0004497">
    <property type="term" value="F:monooxygenase activity"/>
    <property type="evidence" value="ECO:0007669"/>
    <property type="project" value="UniProtKB-KW"/>
</dbReference>
<evidence type="ECO:0000313" key="10">
    <source>
        <dbReference type="Proteomes" id="UP000799770"/>
    </source>
</evidence>
<dbReference type="AlphaFoldDB" id="A0A6A5ZQS8"/>
<dbReference type="Pfam" id="PF01494">
    <property type="entry name" value="FAD_binding_3"/>
    <property type="match status" value="1"/>
</dbReference>
<sequence>MNSLPVLIVGGGIVGLTLAQALQKAQIPYQIFERDASAAHATEGWGLTIHWALRAFESCLPPETFNRLRDVQVDVQQGDNDTGRFLFLDLATAEPKYVIPPSKRTRVHRRKLRALLADGLPVHWNKQIHSYTQTSGSILAHFEDGTMAEGCLLVGADGSSSRVRRLLFAGTEQAQLNQLPARFVGVTVRLTPSKAKVLRDIDPLLFQGSHPETGVYLWYSTLSTPETNGSIADDVEYYEGQLMMSWLHRSEADDVPESNRERVMKMKIMAQNFEDRLRNAVWDIPDDIVVQEIRLQDWPPQEWNNIDGRVTLVGDAAHAMTMYRGEAFNHGITDAAKLSEGIVEALKDGFDPDRLEAAVETYESEMRERTHPAVLLSRQACLDAHDINNLGPDSPLVSRRSKSQEPGIKTSPSSSTDAEMKDAGTSTLFNNKFSYLDNNPIRHYHHWPKK</sequence>
<gene>
    <name evidence="9" type="ORF">BDV96DRAFT_594432</name>
</gene>
<dbReference type="PANTHER" id="PTHR47178">
    <property type="entry name" value="MONOOXYGENASE, FAD-BINDING"/>
    <property type="match status" value="1"/>
</dbReference>
<reference evidence="9" key="1">
    <citation type="journal article" date="2020" name="Stud. Mycol.">
        <title>101 Dothideomycetes genomes: a test case for predicting lifestyles and emergence of pathogens.</title>
        <authorList>
            <person name="Haridas S."/>
            <person name="Albert R."/>
            <person name="Binder M."/>
            <person name="Bloem J."/>
            <person name="Labutti K."/>
            <person name="Salamov A."/>
            <person name="Andreopoulos B."/>
            <person name="Baker S."/>
            <person name="Barry K."/>
            <person name="Bills G."/>
            <person name="Bluhm B."/>
            <person name="Cannon C."/>
            <person name="Castanera R."/>
            <person name="Culley D."/>
            <person name="Daum C."/>
            <person name="Ezra D."/>
            <person name="Gonzalez J."/>
            <person name="Henrissat B."/>
            <person name="Kuo A."/>
            <person name="Liang C."/>
            <person name="Lipzen A."/>
            <person name="Lutzoni F."/>
            <person name="Magnuson J."/>
            <person name="Mondo S."/>
            <person name="Nolan M."/>
            <person name="Ohm R."/>
            <person name="Pangilinan J."/>
            <person name="Park H.-J."/>
            <person name="Ramirez L."/>
            <person name="Alfaro M."/>
            <person name="Sun H."/>
            <person name="Tritt A."/>
            <person name="Yoshinaga Y."/>
            <person name="Zwiers L.-H."/>
            <person name="Turgeon B."/>
            <person name="Goodwin S."/>
            <person name="Spatafora J."/>
            <person name="Crous P."/>
            <person name="Grigoriev I."/>
        </authorList>
    </citation>
    <scope>NUCLEOTIDE SEQUENCE</scope>
    <source>
        <strain evidence="9">CBS 627.86</strain>
    </source>
</reference>
<keyword evidence="7" id="KW-0732">Signal</keyword>
<evidence type="ECO:0000256" key="6">
    <source>
        <dbReference type="SAM" id="MobiDB-lite"/>
    </source>
</evidence>
<dbReference type="Proteomes" id="UP000799770">
    <property type="component" value="Unassembled WGS sequence"/>
</dbReference>
<dbReference type="InterPro" id="IPR036188">
    <property type="entry name" value="FAD/NAD-bd_sf"/>
</dbReference>
<feature type="signal peptide" evidence="7">
    <location>
        <begin position="1"/>
        <end position="19"/>
    </location>
</feature>
<feature type="region of interest" description="Disordered" evidence="6">
    <location>
        <begin position="387"/>
        <end position="423"/>
    </location>
</feature>
<evidence type="ECO:0000256" key="4">
    <source>
        <dbReference type="ARBA" id="ARBA00023002"/>
    </source>
</evidence>
<keyword evidence="2" id="KW-0285">Flavoprotein</keyword>
<evidence type="ECO:0000256" key="2">
    <source>
        <dbReference type="ARBA" id="ARBA00022630"/>
    </source>
</evidence>
<evidence type="ECO:0000313" key="9">
    <source>
        <dbReference type="EMBL" id="KAF2121213.1"/>
    </source>
</evidence>
<evidence type="ECO:0000256" key="1">
    <source>
        <dbReference type="ARBA" id="ARBA00001974"/>
    </source>
</evidence>
<dbReference type="PRINTS" id="PR00420">
    <property type="entry name" value="RNGMNOXGNASE"/>
</dbReference>
<dbReference type="GO" id="GO:0071949">
    <property type="term" value="F:FAD binding"/>
    <property type="evidence" value="ECO:0007669"/>
    <property type="project" value="InterPro"/>
</dbReference>
<name>A0A6A5ZQS8_9PLEO</name>
<keyword evidence="10" id="KW-1185">Reference proteome</keyword>
<dbReference type="InterPro" id="IPR002938">
    <property type="entry name" value="FAD-bd"/>
</dbReference>
<dbReference type="SUPFAM" id="SSF51905">
    <property type="entry name" value="FAD/NAD(P)-binding domain"/>
    <property type="match status" value="1"/>
</dbReference>